<name>A0A5N6PMN7_9ASTR</name>
<dbReference type="PANTHER" id="PTHR48062:SF21">
    <property type="entry name" value="RECEPTOR-LIKE PROTEIN 12"/>
    <property type="match status" value="1"/>
</dbReference>
<evidence type="ECO:0000256" key="4">
    <source>
        <dbReference type="ARBA" id="ARBA00022692"/>
    </source>
</evidence>
<evidence type="ECO:0000256" key="2">
    <source>
        <dbReference type="ARBA" id="ARBA00009592"/>
    </source>
</evidence>
<gene>
    <name evidence="13" type="ORF">E3N88_09889</name>
</gene>
<dbReference type="EMBL" id="SZYD01000004">
    <property type="protein sequence ID" value="KAD6455183.1"/>
    <property type="molecule type" value="Genomic_DNA"/>
</dbReference>
<evidence type="ECO:0000256" key="7">
    <source>
        <dbReference type="ARBA" id="ARBA00022989"/>
    </source>
</evidence>
<feature type="chain" id="PRO_5024460988" description="Leucine-rich repeat-containing N-terminal plant-type domain-containing protein" evidence="11">
    <location>
        <begin position="28"/>
        <end position="1292"/>
    </location>
</feature>
<dbReference type="FunFam" id="3.80.10.10:FF:000041">
    <property type="entry name" value="LRR receptor-like serine/threonine-protein kinase ERECTA"/>
    <property type="match status" value="2"/>
</dbReference>
<reference evidence="13 14" key="1">
    <citation type="submission" date="2019-05" db="EMBL/GenBank/DDBJ databases">
        <title>Mikania micrantha, genome provides insights into the molecular mechanism of rapid growth.</title>
        <authorList>
            <person name="Liu B."/>
        </authorList>
    </citation>
    <scope>NUCLEOTIDE SEQUENCE [LARGE SCALE GENOMIC DNA]</scope>
    <source>
        <strain evidence="13">NLD-2019</strain>
        <tissue evidence="13">Leaf</tissue>
    </source>
</reference>
<evidence type="ECO:0000256" key="3">
    <source>
        <dbReference type="ARBA" id="ARBA00022614"/>
    </source>
</evidence>
<dbReference type="GO" id="GO:0005886">
    <property type="term" value="C:plasma membrane"/>
    <property type="evidence" value="ECO:0007669"/>
    <property type="project" value="UniProtKB-SubCell"/>
</dbReference>
<dbReference type="Proteomes" id="UP000326396">
    <property type="component" value="Linkage Group LG12"/>
</dbReference>
<keyword evidence="4 10" id="KW-0812">Transmembrane</keyword>
<dbReference type="FunFam" id="3.80.10.10:FF:000111">
    <property type="entry name" value="LRR receptor-like serine/threonine-protein kinase ERECTA"/>
    <property type="match status" value="1"/>
</dbReference>
<dbReference type="InterPro" id="IPR051502">
    <property type="entry name" value="RLP_Defense_Trigger"/>
</dbReference>
<evidence type="ECO:0000313" key="13">
    <source>
        <dbReference type="EMBL" id="KAD6455183.1"/>
    </source>
</evidence>
<dbReference type="OrthoDB" id="4691307at2759"/>
<feature type="domain" description="Leucine-rich repeat-containing N-terminal plant-type" evidence="12">
    <location>
        <begin position="33"/>
        <end position="77"/>
    </location>
</feature>
<sequence length="1292" mass="145318">MESWCFVKHKASLLIFMMLLIFMVGWAQGIYIEDERKTLLEIKASLLEVSNFLNVENLLPTWVDHGKYCDWERIKCNTTSGFVTDLSLGNMFSMEDFFYASDTSHVLIWPLNASLFLNFKELRRLDLSWNYIGNTFVSSGLERLSELKKLENLNLGYNFIETNIFPSLSELTSLKILNLTRVNVNVYDMNSPPHDLSEFRIPENLEVLDVAENGYYGTLQMQGSQETYKLSRLKSLNLADNYFNESLITALVTFTSLKTLNLQHNSLSRLFPSQGISLISFFNSSIITRNLGRCNFSYLFTDCKSLMRLERLESVSLALNYFNKSIISCLSFLPSLNILDLSDSYNLGKVPNLPYLEVLILRHNNLNGTLPMEALASFHHLKLLDLSFNNFVGSIPSTIKSLSSLQVVSFAHNALNGSLCNDGFCDLKNLHELDLSDNMFDGNLPKCFSGLSSLKLFDISSNQFTGIIPPSLIVNLTSLEYVDFSYNKFEGSFLFSLFSNHTKLQFFLFESGSEKIEVETEEPIGWIPMFQLKFLVLSNCIKKRPKGSVVPSFLLHQHKLRVLDLSCNSLEGQFPNWLLKNNKNLEVLKLKDNSFRGVIHMRYKSNILELDMSGNHITGAIPENLQSFIPYIIHLNFSSNELNGVIPTSMLDLTNLWTLDLSNNKLSGEVPKGLFTNLSSLGILKLSNNTLYGHVLSGNLSLGVLLTLQLDNNCFTGNIGINISRNSMGPTVLDISENQFTGRIPSWMSNMCSFSQKYCVLVARNNRLDGPFPFGTTSFEFLDISQNSFSGPIPTFLNMIYTKHLHLGSNRFTGLVPDAFQNLSSVLTLDISQNYLSGRIPEFVGELSSLRILLLGKNNFIGSIPEKLCQLNNVSLIDLSSNFLTGLIPRCLNNITGPKQLAFAQKLMFVYSSVLFWDNYISQYHIRLTSLVDPIQSGQFETRDEIQFTTKNNPLTYKGNILDYMSGLDLSSNKLTGEIPEELGMLTHILALNLSHNNLSGPIPVSFSNLSQIESLDLSSNSLSGKVPSELIQLTKLAVFDVSNNNLSGRLPERKAQFGTFGKESYEGNPLLCGTPLENNCTTTPQVSDPSTKNDTEKWYDIDKFSFFGSSCSTWFVFMLGFVAILYINPYWRRRWLEFVEECKQTRLNDCFITTDGDDSRLVLDRTTLHLVFFSISVFVYVCNRISAADATNHRSRRSKDRRSVRQSTRDQRAVAEAPVVKACGGGVMADGGGGGGQSAVESRRMEMEVEMQLLCGEISGISLKARLIMTVIVMVAVAILIACVPYFFLHR</sequence>
<proteinExistence type="inferred from homology"/>
<feature type="signal peptide" evidence="11">
    <location>
        <begin position="1"/>
        <end position="27"/>
    </location>
</feature>
<evidence type="ECO:0000313" key="14">
    <source>
        <dbReference type="Proteomes" id="UP000326396"/>
    </source>
</evidence>
<evidence type="ECO:0000256" key="8">
    <source>
        <dbReference type="ARBA" id="ARBA00023136"/>
    </source>
</evidence>
<comment type="subcellular location">
    <subcellularLocation>
        <location evidence="1">Cell membrane</location>
        <topology evidence="1">Single-pass type I membrane protein</topology>
    </subcellularLocation>
</comment>
<dbReference type="Pfam" id="PF13855">
    <property type="entry name" value="LRR_8"/>
    <property type="match status" value="1"/>
</dbReference>
<evidence type="ECO:0000256" key="6">
    <source>
        <dbReference type="ARBA" id="ARBA00022737"/>
    </source>
</evidence>
<dbReference type="SMART" id="SM00369">
    <property type="entry name" value="LRR_TYP"/>
    <property type="match status" value="12"/>
</dbReference>
<dbReference type="GO" id="GO:0006952">
    <property type="term" value="P:defense response"/>
    <property type="evidence" value="ECO:0007669"/>
    <property type="project" value="UniProtKB-ARBA"/>
</dbReference>
<dbReference type="GO" id="GO:0051707">
    <property type="term" value="P:response to other organism"/>
    <property type="evidence" value="ECO:0007669"/>
    <property type="project" value="UniProtKB-ARBA"/>
</dbReference>
<evidence type="ECO:0000256" key="1">
    <source>
        <dbReference type="ARBA" id="ARBA00004251"/>
    </source>
</evidence>
<dbReference type="SMART" id="SM00365">
    <property type="entry name" value="LRR_SD22"/>
    <property type="match status" value="6"/>
</dbReference>
<dbReference type="Pfam" id="PF08263">
    <property type="entry name" value="LRRNT_2"/>
    <property type="match status" value="1"/>
</dbReference>
<keyword evidence="14" id="KW-1185">Reference proteome</keyword>
<dbReference type="Pfam" id="PF00560">
    <property type="entry name" value="LRR_1"/>
    <property type="match status" value="10"/>
</dbReference>
<dbReference type="SUPFAM" id="SSF52058">
    <property type="entry name" value="L domain-like"/>
    <property type="match status" value="2"/>
</dbReference>
<keyword evidence="6" id="KW-0677">Repeat</keyword>
<protein>
    <recommendedName>
        <fullName evidence="12">Leucine-rich repeat-containing N-terminal plant-type domain-containing protein</fullName>
    </recommendedName>
</protein>
<dbReference type="InterPro" id="IPR001611">
    <property type="entry name" value="Leu-rich_rpt"/>
</dbReference>
<keyword evidence="3" id="KW-0433">Leucine-rich repeat</keyword>
<evidence type="ECO:0000259" key="12">
    <source>
        <dbReference type="Pfam" id="PF08263"/>
    </source>
</evidence>
<organism evidence="13 14">
    <name type="scientific">Mikania micrantha</name>
    <name type="common">bitter vine</name>
    <dbReference type="NCBI Taxonomy" id="192012"/>
    <lineage>
        <taxon>Eukaryota</taxon>
        <taxon>Viridiplantae</taxon>
        <taxon>Streptophyta</taxon>
        <taxon>Embryophyta</taxon>
        <taxon>Tracheophyta</taxon>
        <taxon>Spermatophyta</taxon>
        <taxon>Magnoliopsida</taxon>
        <taxon>eudicotyledons</taxon>
        <taxon>Gunneridae</taxon>
        <taxon>Pentapetalae</taxon>
        <taxon>asterids</taxon>
        <taxon>campanulids</taxon>
        <taxon>Asterales</taxon>
        <taxon>Asteraceae</taxon>
        <taxon>Asteroideae</taxon>
        <taxon>Heliantheae alliance</taxon>
        <taxon>Eupatorieae</taxon>
        <taxon>Mikania</taxon>
    </lineage>
</organism>
<keyword evidence="5 11" id="KW-0732">Signal</keyword>
<comment type="caution">
    <text evidence="13">The sequence shown here is derived from an EMBL/GenBank/DDBJ whole genome shotgun (WGS) entry which is preliminary data.</text>
</comment>
<feature type="transmembrane region" description="Helical" evidence="10">
    <location>
        <begin position="1105"/>
        <end position="1128"/>
    </location>
</feature>
<comment type="similarity">
    <text evidence="2">Belongs to the RLP family.</text>
</comment>
<keyword evidence="9" id="KW-0325">Glycoprotein</keyword>
<evidence type="ECO:0000256" key="10">
    <source>
        <dbReference type="SAM" id="Phobius"/>
    </source>
</evidence>
<dbReference type="InterPro" id="IPR003591">
    <property type="entry name" value="Leu-rich_rpt_typical-subtyp"/>
</dbReference>
<dbReference type="InterPro" id="IPR032675">
    <property type="entry name" value="LRR_dom_sf"/>
</dbReference>
<dbReference type="SUPFAM" id="SSF52047">
    <property type="entry name" value="RNI-like"/>
    <property type="match status" value="2"/>
</dbReference>
<evidence type="ECO:0000256" key="9">
    <source>
        <dbReference type="ARBA" id="ARBA00023180"/>
    </source>
</evidence>
<evidence type="ECO:0000256" key="11">
    <source>
        <dbReference type="SAM" id="SignalP"/>
    </source>
</evidence>
<dbReference type="PRINTS" id="PR00019">
    <property type="entry name" value="LEURICHRPT"/>
</dbReference>
<evidence type="ECO:0000256" key="5">
    <source>
        <dbReference type="ARBA" id="ARBA00022729"/>
    </source>
</evidence>
<feature type="transmembrane region" description="Helical" evidence="10">
    <location>
        <begin position="1268"/>
        <end position="1289"/>
    </location>
</feature>
<dbReference type="PANTHER" id="PTHR48062">
    <property type="entry name" value="RECEPTOR-LIKE PROTEIN 14"/>
    <property type="match status" value="1"/>
</dbReference>
<accession>A0A5N6PMN7</accession>
<dbReference type="Gene3D" id="3.80.10.10">
    <property type="entry name" value="Ribonuclease Inhibitor"/>
    <property type="match status" value="3"/>
</dbReference>
<dbReference type="InterPro" id="IPR013210">
    <property type="entry name" value="LRR_N_plant-typ"/>
</dbReference>
<keyword evidence="7 10" id="KW-1133">Transmembrane helix</keyword>
<keyword evidence="8 10" id="KW-0472">Membrane</keyword>